<keyword evidence="1" id="KW-1133">Transmembrane helix</keyword>
<evidence type="ECO:0000313" key="2">
    <source>
        <dbReference type="EMBL" id="KAJ8912768.1"/>
    </source>
</evidence>
<dbReference type="EMBL" id="JANEYG010000113">
    <property type="protein sequence ID" value="KAJ8912768.1"/>
    <property type="molecule type" value="Genomic_DNA"/>
</dbReference>
<feature type="transmembrane region" description="Helical" evidence="1">
    <location>
        <begin position="42"/>
        <end position="62"/>
    </location>
</feature>
<name>A0AAV8VF29_9CUCU</name>
<keyword evidence="3" id="KW-1185">Reference proteome</keyword>
<keyword evidence="1" id="KW-0472">Membrane</keyword>
<evidence type="ECO:0000256" key="1">
    <source>
        <dbReference type="SAM" id="Phobius"/>
    </source>
</evidence>
<protein>
    <submittedName>
        <fullName evidence="2">Uncharacterized protein</fullName>
    </submittedName>
</protein>
<evidence type="ECO:0000313" key="3">
    <source>
        <dbReference type="Proteomes" id="UP001159042"/>
    </source>
</evidence>
<dbReference type="AlphaFoldDB" id="A0AAV8VF29"/>
<proteinExistence type="predicted"/>
<organism evidence="2 3">
    <name type="scientific">Exocentrus adspersus</name>
    <dbReference type="NCBI Taxonomy" id="1586481"/>
    <lineage>
        <taxon>Eukaryota</taxon>
        <taxon>Metazoa</taxon>
        <taxon>Ecdysozoa</taxon>
        <taxon>Arthropoda</taxon>
        <taxon>Hexapoda</taxon>
        <taxon>Insecta</taxon>
        <taxon>Pterygota</taxon>
        <taxon>Neoptera</taxon>
        <taxon>Endopterygota</taxon>
        <taxon>Coleoptera</taxon>
        <taxon>Polyphaga</taxon>
        <taxon>Cucujiformia</taxon>
        <taxon>Chrysomeloidea</taxon>
        <taxon>Cerambycidae</taxon>
        <taxon>Lamiinae</taxon>
        <taxon>Acanthocinini</taxon>
        <taxon>Exocentrus</taxon>
    </lineage>
</organism>
<sequence length="75" mass="8419">MTQSNGFINLFCGPVIWRFGFNLNSLSNIQTIETKHANSIEFYLLLANLICILNLTLIWIGIWNSLDLLDTGSTG</sequence>
<gene>
    <name evidence="2" type="ORF">NQ315_016725</name>
</gene>
<reference evidence="2 3" key="1">
    <citation type="journal article" date="2023" name="Insect Mol. Biol.">
        <title>Genome sequencing provides insights into the evolution of gene families encoding plant cell wall-degrading enzymes in longhorned beetles.</title>
        <authorList>
            <person name="Shin N.R."/>
            <person name="Okamura Y."/>
            <person name="Kirsch R."/>
            <person name="Pauchet Y."/>
        </authorList>
    </citation>
    <scope>NUCLEOTIDE SEQUENCE [LARGE SCALE GENOMIC DNA]</scope>
    <source>
        <strain evidence="2">EAD_L_NR</strain>
    </source>
</reference>
<dbReference type="Proteomes" id="UP001159042">
    <property type="component" value="Unassembled WGS sequence"/>
</dbReference>
<accession>A0AAV8VF29</accession>
<comment type="caution">
    <text evidence="2">The sequence shown here is derived from an EMBL/GenBank/DDBJ whole genome shotgun (WGS) entry which is preliminary data.</text>
</comment>
<keyword evidence="1" id="KW-0812">Transmembrane</keyword>